<gene>
    <name evidence="2" type="ORF">DP065_00335</name>
</gene>
<dbReference type="KEGG" id="mane:DP065_00335"/>
<reference evidence="3" key="1">
    <citation type="submission" date="2018-06" db="EMBL/GenBank/DDBJ databases">
        <title>Complete genome sequences of Mycoplasma anatis, M. anseris and M. cloacale type strains.</title>
        <authorList>
            <person name="Grozner D."/>
            <person name="Forro B."/>
            <person name="Sulyok K.M."/>
            <person name="Marton S."/>
            <person name="Kreizinger Z."/>
            <person name="Banyai K."/>
            <person name="Gyuranecz M."/>
        </authorList>
    </citation>
    <scope>NUCLEOTIDE SEQUENCE [LARGE SCALE GENOMIC DNA]</scope>
    <source>
        <strain evidence="3">ATCC 49234</strain>
    </source>
</reference>
<dbReference type="RefSeq" id="WP_033178851.1">
    <property type="nucleotide sequence ID" value="NZ_CP030140.1"/>
</dbReference>
<dbReference type="NCBIfam" id="NF045978">
    <property type="entry name" value="ComEA_MAG0490"/>
    <property type="match status" value="1"/>
</dbReference>
<dbReference type="AlphaFoldDB" id="A0A2Z4NCC0"/>
<dbReference type="EMBL" id="CP030140">
    <property type="protein sequence ID" value="AWX69211.1"/>
    <property type="molecule type" value="Genomic_DNA"/>
</dbReference>
<dbReference type="SUPFAM" id="SSF81585">
    <property type="entry name" value="PsbU/PolX domain-like"/>
    <property type="match status" value="1"/>
</dbReference>
<sequence>MKIKNKFVLWTSLFIISSFAILTVLLIFKKEALFFKKEQQITDQYVFVKIKGAVKTPNELKVKKGIKIVEILRMIEIDEFAEIHSLNLNQKIENDFILYIPFKTKIPFNKIKNIEFLLALKIKSDVAKEILKLKNKDNLNWKDFLSIKGLGNITLEKLKDHLII</sequence>
<keyword evidence="1" id="KW-0472">Membrane</keyword>
<feature type="transmembrane region" description="Helical" evidence="1">
    <location>
        <begin position="7"/>
        <end position="28"/>
    </location>
</feature>
<dbReference type="Proteomes" id="UP000250218">
    <property type="component" value="Chromosome"/>
</dbReference>
<keyword evidence="1" id="KW-0812">Transmembrane</keyword>
<evidence type="ECO:0000256" key="1">
    <source>
        <dbReference type="SAM" id="Phobius"/>
    </source>
</evidence>
<accession>A0A2Z4NCC0</accession>
<evidence type="ECO:0000313" key="3">
    <source>
        <dbReference type="Proteomes" id="UP000250218"/>
    </source>
</evidence>
<evidence type="ECO:0000313" key="2">
    <source>
        <dbReference type="EMBL" id="AWX69211.1"/>
    </source>
</evidence>
<name>A0A2Z4NCC0_9BACT</name>
<organism evidence="2 3">
    <name type="scientific">[Mycoplasma] anseris</name>
    <dbReference type="NCBI Taxonomy" id="92400"/>
    <lineage>
        <taxon>Bacteria</taxon>
        <taxon>Bacillati</taxon>
        <taxon>Mycoplasmatota</taxon>
        <taxon>Mycoplasmoidales</taxon>
        <taxon>Metamycoplasmataceae</taxon>
        <taxon>Metamycoplasma</taxon>
    </lineage>
</organism>
<proteinExistence type="predicted"/>
<keyword evidence="1" id="KW-1133">Transmembrane helix</keyword>
<protein>
    <recommendedName>
        <fullName evidence="4">Helix-hairpin-helix domain-containing protein</fullName>
    </recommendedName>
</protein>
<keyword evidence="3" id="KW-1185">Reference proteome</keyword>
<evidence type="ECO:0008006" key="4">
    <source>
        <dbReference type="Google" id="ProtNLM"/>
    </source>
</evidence>